<reference evidence="2 3" key="1">
    <citation type="submission" date="2020-07" db="EMBL/GenBank/DDBJ databases">
        <title>Mycobacterium kansasii (former subtype) with zoonotic potential isolated from diseased indoor pet cat, Japan.</title>
        <authorList>
            <person name="Fukano H."/>
            <person name="Terazono T."/>
            <person name="Hoshino Y."/>
        </authorList>
    </citation>
    <scope>NUCLEOTIDE SEQUENCE [LARGE SCALE GENOMIC DNA]</scope>
    <source>
        <strain evidence="2 3">Kuro-I</strain>
    </source>
</reference>
<dbReference type="Proteomes" id="UP000516380">
    <property type="component" value="Chromosome"/>
</dbReference>
<evidence type="ECO:0000256" key="1">
    <source>
        <dbReference type="SAM" id="MobiDB-lite"/>
    </source>
</evidence>
<feature type="region of interest" description="Disordered" evidence="1">
    <location>
        <begin position="1"/>
        <end position="21"/>
    </location>
</feature>
<sequence>MDGQGLRGPGGSPLSDASEAIMGGGESLASALIPIAGMYFRPPRADPEQIWHYTYETWDGDQAEKYVREIQRESSESLTIQ</sequence>
<keyword evidence="3" id="KW-1185">Reference proteome</keyword>
<name>A0A7G1IQ96_MYCKA</name>
<evidence type="ECO:0000313" key="3">
    <source>
        <dbReference type="Proteomes" id="UP000516380"/>
    </source>
</evidence>
<accession>A0A7G1IQ96</accession>
<gene>
    <name evidence="2" type="ORF">NIIDMKKI_75580</name>
</gene>
<organism evidence="2 3">
    <name type="scientific">Mycobacterium kansasii</name>
    <dbReference type="NCBI Taxonomy" id="1768"/>
    <lineage>
        <taxon>Bacteria</taxon>
        <taxon>Bacillati</taxon>
        <taxon>Actinomycetota</taxon>
        <taxon>Actinomycetes</taxon>
        <taxon>Mycobacteriales</taxon>
        <taxon>Mycobacteriaceae</taxon>
        <taxon>Mycobacterium</taxon>
    </lineage>
</organism>
<dbReference type="EMBL" id="AP023343">
    <property type="protein sequence ID" value="BCI92352.1"/>
    <property type="molecule type" value="Genomic_DNA"/>
</dbReference>
<proteinExistence type="predicted"/>
<feature type="compositionally biased region" description="Gly residues" evidence="1">
    <location>
        <begin position="1"/>
        <end position="11"/>
    </location>
</feature>
<dbReference type="AlphaFoldDB" id="A0A7G1IQ96"/>
<evidence type="ECO:0000313" key="2">
    <source>
        <dbReference type="EMBL" id="BCI92352.1"/>
    </source>
</evidence>
<protein>
    <submittedName>
        <fullName evidence="2">Uncharacterized protein</fullName>
    </submittedName>
</protein>